<dbReference type="RefSeq" id="WP_054653566.1">
    <property type="nucleotide sequence ID" value="NZ_BBFL01000001.1"/>
</dbReference>
<dbReference type="STRING" id="1302250.GCA_001313225_00021"/>
<dbReference type="Proteomes" id="UP000198402">
    <property type="component" value="Unassembled WGS sequence"/>
</dbReference>
<proteinExistence type="predicted"/>
<dbReference type="OrthoDB" id="2301549at2"/>
<organism evidence="1 2">
    <name type="scientific">Secundilactobacillus silagei JCM 19001</name>
    <dbReference type="NCBI Taxonomy" id="1302250"/>
    <lineage>
        <taxon>Bacteria</taxon>
        <taxon>Bacillati</taxon>
        <taxon>Bacillota</taxon>
        <taxon>Bacilli</taxon>
        <taxon>Lactobacillales</taxon>
        <taxon>Lactobacillaceae</taxon>
        <taxon>Secundilactobacillus</taxon>
    </lineage>
</organism>
<dbReference type="InterPro" id="IPR056216">
    <property type="entry name" value="P8-like"/>
</dbReference>
<comment type="caution">
    <text evidence="1">The sequence shown here is derived from an EMBL/GenBank/DDBJ whole genome shotgun (WGS) entry which is preliminary data.</text>
</comment>
<reference evidence="1 2" key="1">
    <citation type="submission" date="2015-11" db="EMBL/GenBank/DDBJ databases">
        <title>Draft genome sequences of new species of the genus Lactobacillus isolated from orchardgrass silage.</title>
        <authorList>
            <person name="Tohno M."/>
            <person name="Tanizawa Y."/>
            <person name="Arita M."/>
        </authorList>
    </citation>
    <scope>NUCLEOTIDE SEQUENCE [LARGE SCALE GENOMIC DNA]</scope>
    <source>
        <strain evidence="1 2">IWT126</strain>
    </source>
</reference>
<protein>
    <submittedName>
        <fullName evidence="1">Uncharacterized protein</fullName>
    </submittedName>
</protein>
<evidence type="ECO:0000313" key="1">
    <source>
        <dbReference type="EMBL" id="GAT17759.1"/>
    </source>
</evidence>
<name>A0A1Z5H4B6_9LACO</name>
<dbReference type="Pfam" id="PF24305">
    <property type="entry name" value="P8"/>
    <property type="match status" value="1"/>
</dbReference>
<dbReference type="EMBL" id="BCMG01000001">
    <property type="protein sequence ID" value="GAT17759.1"/>
    <property type="molecule type" value="Genomic_DNA"/>
</dbReference>
<gene>
    <name evidence="1" type="ORF">IWT126_00015</name>
</gene>
<accession>A0A1Z5H4B6</accession>
<evidence type="ECO:0000313" key="2">
    <source>
        <dbReference type="Proteomes" id="UP000198402"/>
    </source>
</evidence>
<dbReference type="AlphaFoldDB" id="A0A1Z5H4B6"/>
<keyword evidence="2" id="KW-1185">Reference proteome</keyword>
<sequence>MAEDVDKTLFLDYNMSDAFDWSKDEMPVRDAIWDYLMEHNNHDTMKTEEQMKPFMTESEADIRKFAEDNLKTADAK</sequence>